<protein>
    <submittedName>
        <fullName evidence="3">Uncharacterized protein</fullName>
    </submittedName>
</protein>
<name>A0A285IQH9_9GAMM</name>
<accession>A0A285IQH9</accession>
<feature type="signal peptide" evidence="2">
    <location>
        <begin position="1"/>
        <end position="28"/>
    </location>
</feature>
<proteinExistence type="predicted"/>
<keyword evidence="4" id="KW-1185">Reference proteome</keyword>
<evidence type="ECO:0000313" key="4">
    <source>
        <dbReference type="Proteomes" id="UP000219353"/>
    </source>
</evidence>
<organism evidence="3 4">
    <name type="scientific">Arsukibacterium tuosuense</name>
    <dbReference type="NCBI Taxonomy" id="1323745"/>
    <lineage>
        <taxon>Bacteria</taxon>
        <taxon>Pseudomonadati</taxon>
        <taxon>Pseudomonadota</taxon>
        <taxon>Gammaproteobacteria</taxon>
        <taxon>Chromatiales</taxon>
        <taxon>Chromatiaceae</taxon>
        <taxon>Arsukibacterium</taxon>
    </lineage>
</organism>
<dbReference type="AlphaFoldDB" id="A0A285IQH9"/>
<evidence type="ECO:0000256" key="1">
    <source>
        <dbReference type="SAM" id="Phobius"/>
    </source>
</evidence>
<evidence type="ECO:0000256" key="2">
    <source>
        <dbReference type="SAM" id="SignalP"/>
    </source>
</evidence>
<dbReference type="EMBL" id="OBEB01000002">
    <property type="protein sequence ID" value="SNY49346.1"/>
    <property type="molecule type" value="Genomic_DNA"/>
</dbReference>
<feature type="transmembrane region" description="Helical" evidence="1">
    <location>
        <begin position="97"/>
        <end position="115"/>
    </location>
</feature>
<evidence type="ECO:0000313" key="3">
    <source>
        <dbReference type="EMBL" id="SNY49346.1"/>
    </source>
</evidence>
<keyword evidence="1" id="KW-1133">Transmembrane helix</keyword>
<sequence length="201" mass="22478">MQYRHQKAKLIASSLLAFCLMLTLSVSAVVMLTTGWRQHANAIASESPLIIISSMHTYGPGIIVGAFSGALLFLLYFMYRCVFQTETPFFKRAEKILASFALAGLLVMFVGSHIITSHWQSKADAAGFAPCPAMTLLSNRVTMDVWVRDEVLCHDSDVRRILSRGTKSEMARVEQHLQVKQKQQQARQQFLKQEAQIKDGG</sequence>
<keyword evidence="2" id="KW-0732">Signal</keyword>
<gene>
    <name evidence="3" type="ORF">SAMN06297280_1368</name>
</gene>
<feature type="chain" id="PRO_5013352358" evidence="2">
    <location>
        <begin position="29"/>
        <end position="201"/>
    </location>
</feature>
<dbReference type="Proteomes" id="UP000219353">
    <property type="component" value="Unassembled WGS sequence"/>
</dbReference>
<keyword evidence="1" id="KW-0812">Transmembrane</keyword>
<reference evidence="4" key="1">
    <citation type="submission" date="2017-09" db="EMBL/GenBank/DDBJ databases">
        <authorList>
            <person name="Varghese N."/>
            <person name="Submissions S."/>
        </authorList>
    </citation>
    <scope>NUCLEOTIDE SEQUENCE [LARGE SCALE GENOMIC DNA]</scope>
    <source>
        <strain evidence="4">CGMCC 1.12461</strain>
    </source>
</reference>
<keyword evidence="1" id="KW-0472">Membrane</keyword>
<feature type="transmembrane region" description="Helical" evidence="1">
    <location>
        <begin position="58"/>
        <end position="77"/>
    </location>
</feature>